<sequence>MEQKKLPNSTLILIFGILSIPFFCCYGFISIILGIVAIILASKASKIYAENPDMYSGYQNVKVGKILAIIGVVLGILFIAFMAWMVSYFGMEALQDEDLMREKMQELLGE</sequence>
<accession>A0ACC5U4Q1</accession>
<comment type="caution">
    <text evidence="1">The sequence shown here is derived from an EMBL/GenBank/DDBJ whole genome shotgun (WGS) entry which is preliminary data.</text>
</comment>
<dbReference type="EMBL" id="JAHKPD010000004">
    <property type="protein sequence ID" value="MBU2949253.1"/>
    <property type="molecule type" value="Genomic_DNA"/>
</dbReference>
<gene>
    <name evidence="1" type="ORF">KO493_00875</name>
</gene>
<proteinExistence type="predicted"/>
<reference evidence="1" key="1">
    <citation type="submission" date="2021-05" db="EMBL/GenBank/DDBJ databases">
        <title>Draft genomes of bacteria isolated from model marine particles.</title>
        <authorList>
            <person name="Datta M.S."/>
            <person name="Schwartzman J.A."/>
            <person name="Enke T.N."/>
            <person name="Saavedra J."/>
            <person name="Cermak N."/>
            <person name="Cordero O.X."/>
        </authorList>
    </citation>
    <scope>NUCLEOTIDE SEQUENCE</scope>
    <source>
        <strain evidence="1">I2M19</strain>
    </source>
</reference>
<organism evidence="1 2">
    <name type="scientific">Pseudotamlana agarivorans</name>
    <dbReference type="NCBI Taxonomy" id="481183"/>
    <lineage>
        <taxon>Bacteria</taxon>
        <taxon>Pseudomonadati</taxon>
        <taxon>Bacteroidota</taxon>
        <taxon>Flavobacteriia</taxon>
        <taxon>Flavobacteriales</taxon>
        <taxon>Flavobacteriaceae</taxon>
        <taxon>Pseudotamlana</taxon>
    </lineage>
</organism>
<evidence type="ECO:0000313" key="2">
    <source>
        <dbReference type="Proteomes" id="UP001647509"/>
    </source>
</evidence>
<protein>
    <submittedName>
        <fullName evidence="1">CD225/dispanin family protein</fullName>
    </submittedName>
</protein>
<name>A0ACC5U4Q1_9FLAO</name>
<dbReference type="Proteomes" id="UP001647509">
    <property type="component" value="Unassembled WGS sequence"/>
</dbReference>
<keyword evidence="2" id="KW-1185">Reference proteome</keyword>
<evidence type="ECO:0000313" key="1">
    <source>
        <dbReference type="EMBL" id="MBU2949253.1"/>
    </source>
</evidence>